<dbReference type="GO" id="GO:0004521">
    <property type="term" value="F:RNA endonuclease activity"/>
    <property type="evidence" value="ECO:0007669"/>
    <property type="project" value="UniProtKB-UniRule"/>
</dbReference>
<evidence type="ECO:0000256" key="5">
    <source>
        <dbReference type="ARBA" id="ARBA00022801"/>
    </source>
</evidence>
<dbReference type="NCBIfam" id="TIGR00277">
    <property type="entry name" value="HDIG"/>
    <property type="match status" value="1"/>
</dbReference>
<keyword evidence="7 9" id="KW-1133">Transmembrane helix</keyword>
<organism evidence="13">
    <name type="scientific">uncultured Desulfobacterium sp</name>
    <dbReference type="NCBI Taxonomy" id="201089"/>
    <lineage>
        <taxon>Bacteria</taxon>
        <taxon>Pseudomonadati</taxon>
        <taxon>Thermodesulfobacteriota</taxon>
        <taxon>Desulfobacteria</taxon>
        <taxon>Desulfobacterales</taxon>
        <taxon>Desulfobacteriaceae</taxon>
        <taxon>Desulfobacterium</taxon>
        <taxon>environmental samples</taxon>
    </lineage>
</organism>
<comment type="function">
    <text evidence="9">Endoribonuclease that initiates mRNA decay.</text>
</comment>
<evidence type="ECO:0000256" key="3">
    <source>
        <dbReference type="ARBA" id="ARBA00022722"/>
    </source>
</evidence>
<accession>E1YDC8</accession>
<dbReference type="FunFam" id="1.10.3210.10:FF:000022">
    <property type="entry name" value="Ribonuclease Y"/>
    <property type="match status" value="1"/>
</dbReference>
<dbReference type="SMART" id="SM00471">
    <property type="entry name" value="HDc"/>
    <property type="match status" value="1"/>
</dbReference>
<dbReference type="InterPro" id="IPR006674">
    <property type="entry name" value="HD_domain"/>
</dbReference>
<evidence type="ECO:0000313" key="13">
    <source>
        <dbReference type="EMBL" id="CBX28572.1"/>
    </source>
</evidence>
<dbReference type="AlphaFoldDB" id="E1YDC8"/>
<keyword evidence="5 9" id="KW-0378">Hydrolase</keyword>
<proteinExistence type="inferred from homology"/>
<comment type="similarity">
    <text evidence="9">Belongs to the RNase Y family.</text>
</comment>
<dbReference type="GO" id="GO:0006402">
    <property type="term" value="P:mRNA catabolic process"/>
    <property type="evidence" value="ECO:0007669"/>
    <property type="project" value="UniProtKB-UniRule"/>
</dbReference>
<dbReference type="GO" id="GO:0003723">
    <property type="term" value="F:RNA binding"/>
    <property type="evidence" value="ECO:0007669"/>
    <property type="project" value="UniProtKB-UniRule"/>
</dbReference>
<dbReference type="SUPFAM" id="SSF54791">
    <property type="entry name" value="Eukaryotic type KH-domain (KH-domain type I)"/>
    <property type="match status" value="1"/>
</dbReference>
<evidence type="ECO:0000256" key="9">
    <source>
        <dbReference type="HAMAP-Rule" id="MF_00335"/>
    </source>
</evidence>
<evidence type="ECO:0000256" key="4">
    <source>
        <dbReference type="ARBA" id="ARBA00022759"/>
    </source>
</evidence>
<dbReference type="CDD" id="cd22431">
    <property type="entry name" value="KH-I_RNaseY"/>
    <property type="match status" value="1"/>
</dbReference>
<gene>
    <name evidence="9" type="primary">rny</name>
    <name evidence="13" type="ORF">N47_G38960</name>
</gene>
<keyword evidence="8 9" id="KW-0472">Membrane</keyword>
<dbReference type="PROSITE" id="PS51831">
    <property type="entry name" value="HD"/>
    <property type="match status" value="1"/>
</dbReference>
<sequence>MKIYLMIIGIVMFAIGYAVAYWVKGKITSQKIKAAENGASRIIEAAKIKSEAVIKEAQIEAKDKLFKMKTEFDLETKETRAELKKREKRLIQKEESIDNKLEQIERKEKENLRKEVILKKREDNVEKSESKYNEIIEEQNKQLEIISGLTSEQAKELLLRAMENEARHDGAKLIKKIENEAKEEAEKKSKNIMATAMQRYASDYVAERTVSVVQLPNDEMKGRIIGREGRNIRTLEAATGIDLIIDDTPEAVILSGFNPVRREVARISLMRLISDGRIHPARIEDVVKKVGLEVDQTIKEAGEQAAFDLGVHGIHNDLIKYIGRLKYRTSYTQNVLQHSLEVGFLSGIMASELGLSSKLARRMGLLHDIGKAIDHEVEGPHAIIGSNLAKKFGEAPKVVHAIAAHHEDITPSSVYAYLVQAADALSGARPGARKEMLESYIKRLEDLEKIANSFKGVANTYAIQAGRELRVIVESGIISDADSVMLSRDIAKKIEESLVFPGQIRVIVIRETRAVEFANK</sequence>
<evidence type="ECO:0000259" key="12">
    <source>
        <dbReference type="PROSITE" id="PS51831"/>
    </source>
</evidence>
<dbReference type="InterPro" id="IPR022711">
    <property type="entry name" value="RNase_Y_N"/>
</dbReference>
<dbReference type="SMART" id="SM00322">
    <property type="entry name" value="KH"/>
    <property type="match status" value="1"/>
</dbReference>
<name>E1YDC8_9BACT</name>
<protein>
    <recommendedName>
        <fullName evidence="9 10">Ribonuclease Y</fullName>
        <shortName evidence="9">RNase Y</shortName>
        <ecNumber evidence="9 10">3.1.-.-</ecNumber>
    </recommendedName>
</protein>
<evidence type="ECO:0000256" key="10">
    <source>
        <dbReference type="NCBIfam" id="TIGR03319"/>
    </source>
</evidence>
<dbReference type="Gene3D" id="1.10.3210.10">
    <property type="entry name" value="Hypothetical protein af1432"/>
    <property type="match status" value="1"/>
</dbReference>
<dbReference type="SUPFAM" id="SSF109604">
    <property type="entry name" value="HD-domain/PDEase-like"/>
    <property type="match status" value="1"/>
</dbReference>
<keyword evidence="4 9" id="KW-0255">Endonuclease</keyword>
<dbReference type="PROSITE" id="PS50084">
    <property type="entry name" value="KH_TYPE_1"/>
    <property type="match status" value="1"/>
</dbReference>
<dbReference type="InterPro" id="IPR004087">
    <property type="entry name" value="KH_dom"/>
</dbReference>
<dbReference type="GO" id="GO:0005886">
    <property type="term" value="C:plasma membrane"/>
    <property type="evidence" value="ECO:0007669"/>
    <property type="project" value="UniProtKB-SubCell"/>
</dbReference>
<comment type="subcellular location">
    <subcellularLocation>
        <location evidence="9">Cell membrane</location>
        <topology evidence="9">Single-pass membrane protein</topology>
    </subcellularLocation>
</comment>
<dbReference type="EC" id="3.1.-.-" evidence="9 10"/>
<dbReference type="Pfam" id="PF12072">
    <property type="entry name" value="RNase_Y_N"/>
    <property type="match status" value="1"/>
</dbReference>
<feature type="transmembrane region" description="Helical" evidence="9">
    <location>
        <begin position="6"/>
        <end position="23"/>
    </location>
</feature>
<dbReference type="EMBL" id="FR695868">
    <property type="protein sequence ID" value="CBX28572.1"/>
    <property type="molecule type" value="Genomic_DNA"/>
</dbReference>
<evidence type="ECO:0000256" key="8">
    <source>
        <dbReference type="ARBA" id="ARBA00023136"/>
    </source>
</evidence>
<feature type="domain" description="HD" evidence="12">
    <location>
        <begin position="335"/>
        <end position="428"/>
    </location>
</feature>
<dbReference type="NCBIfam" id="TIGR03319">
    <property type="entry name" value="RNase_Y"/>
    <property type="match status" value="1"/>
</dbReference>
<dbReference type="PANTHER" id="PTHR12826">
    <property type="entry name" value="RIBONUCLEASE Y"/>
    <property type="match status" value="1"/>
</dbReference>
<feature type="coiled-coil region" evidence="11">
    <location>
        <begin position="74"/>
        <end position="138"/>
    </location>
</feature>
<dbReference type="HAMAP" id="MF_00335">
    <property type="entry name" value="RNase_Y"/>
    <property type="match status" value="1"/>
</dbReference>
<dbReference type="InterPro" id="IPR004088">
    <property type="entry name" value="KH_dom_type_1"/>
</dbReference>
<dbReference type="PANTHER" id="PTHR12826:SF15">
    <property type="entry name" value="RIBONUCLEASE Y"/>
    <property type="match status" value="1"/>
</dbReference>
<keyword evidence="2 9" id="KW-0812">Transmembrane</keyword>
<reference evidence="13" key="1">
    <citation type="journal article" date="2011" name="Environ. Microbiol.">
        <title>Genomic insights into the metabolic potential of the polycyclic aromatic hydrocarbon degrading sulfate-reducing Deltaproteobacterium N47.</title>
        <authorList>
            <person name="Bergmann F."/>
            <person name="Selesi D."/>
            <person name="Weinmaier T."/>
            <person name="Tischler P."/>
            <person name="Rattei T."/>
            <person name="Meckenstock R.U."/>
        </authorList>
    </citation>
    <scope>NUCLEOTIDE SEQUENCE</scope>
</reference>
<evidence type="ECO:0000256" key="1">
    <source>
        <dbReference type="ARBA" id="ARBA00022475"/>
    </source>
</evidence>
<dbReference type="InterPro" id="IPR017705">
    <property type="entry name" value="Ribonuclease_Y"/>
</dbReference>
<keyword evidence="1 9" id="KW-1003">Cell membrane</keyword>
<dbReference type="InterPro" id="IPR006675">
    <property type="entry name" value="HDIG_dom"/>
</dbReference>
<keyword evidence="6 9" id="KW-0694">RNA-binding</keyword>
<keyword evidence="3 9" id="KW-0540">Nuclease</keyword>
<evidence type="ECO:0000256" key="2">
    <source>
        <dbReference type="ARBA" id="ARBA00022692"/>
    </source>
</evidence>
<keyword evidence="11" id="KW-0175">Coiled coil</keyword>
<evidence type="ECO:0000256" key="11">
    <source>
        <dbReference type="SAM" id="Coils"/>
    </source>
</evidence>
<dbReference type="GO" id="GO:0016787">
    <property type="term" value="F:hydrolase activity"/>
    <property type="evidence" value="ECO:0007669"/>
    <property type="project" value="UniProtKB-KW"/>
</dbReference>
<dbReference type="InterPro" id="IPR036612">
    <property type="entry name" value="KH_dom_type_1_sf"/>
</dbReference>
<dbReference type="InterPro" id="IPR003607">
    <property type="entry name" value="HD/PDEase_dom"/>
</dbReference>
<evidence type="ECO:0000256" key="7">
    <source>
        <dbReference type="ARBA" id="ARBA00022989"/>
    </source>
</evidence>
<evidence type="ECO:0000256" key="6">
    <source>
        <dbReference type="ARBA" id="ARBA00022884"/>
    </source>
</evidence>
<dbReference type="CDD" id="cd00077">
    <property type="entry name" value="HDc"/>
    <property type="match status" value="1"/>
</dbReference>
<dbReference type="Pfam" id="PF01966">
    <property type="entry name" value="HD"/>
    <property type="match status" value="1"/>
</dbReference>
<dbReference type="Pfam" id="PF00013">
    <property type="entry name" value="KH_1"/>
    <property type="match status" value="1"/>
</dbReference>